<dbReference type="EMBL" id="PDSK01000128">
    <property type="protein sequence ID" value="PIE31812.1"/>
    <property type="molecule type" value="Genomic_DNA"/>
</dbReference>
<accession>A0A2G6KA10</accession>
<gene>
    <name evidence="1" type="ORF">CSA56_17300</name>
</gene>
<organism evidence="1 2">
    <name type="scientific">candidate division KSB3 bacterium</name>
    <dbReference type="NCBI Taxonomy" id="2044937"/>
    <lineage>
        <taxon>Bacteria</taxon>
        <taxon>candidate division KSB3</taxon>
    </lineage>
</organism>
<dbReference type="Proteomes" id="UP000230821">
    <property type="component" value="Unassembled WGS sequence"/>
</dbReference>
<evidence type="ECO:0000313" key="2">
    <source>
        <dbReference type="Proteomes" id="UP000230821"/>
    </source>
</evidence>
<protein>
    <submittedName>
        <fullName evidence="1">Uncharacterized protein</fullName>
    </submittedName>
</protein>
<evidence type="ECO:0000313" key="1">
    <source>
        <dbReference type="EMBL" id="PIE31812.1"/>
    </source>
</evidence>
<proteinExistence type="predicted"/>
<name>A0A2G6KA10_9BACT</name>
<comment type="caution">
    <text evidence="1">The sequence shown here is derived from an EMBL/GenBank/DDBJ whole genome shotgun (WGS) entry which is preliminary data.</text>
</comment>
<sequence>MAAREESYKPLITELRITPNGRSETVNRVLSDCGSEASFERAATRFEEQYTYALGSSAASRVTHQLAQDAQDYVDTKFLDARAHYGATACQVVETETMRID</sequence>
<dbReference type="AlphaFoldDB" id="A0A2G6KA10"/>
<reference evidence="1 2" key="1">
    <citation type="submission" date="2017-10" db="EMBL/GenBank/DDBJ databases">
        <title>Novel microbial diversity and functional potential in the marine mammal oral microbiome.</title>
        <authorList>
            <person name="Dudek N.K."/>
            <person name="Sun C.L."/>
            <person name="Burstein D."/>
            <person name="Kantor R.S."/>
            <person name="Aliaga Goltsman D.S."/>
            <person name="Bik E.M."/>
            <person name="Thomas B.C."/>
            <person name="Banfield J.F."/>
            <person name="Relman D.A."/>
        </authorList>
    </citation>
    <scope>NUCLEOTIDE SEQUENCE [LARGE SCALE GENOMIC DNA]</scope>
    <source>
        <strain evidence="1">DOLJORAL78_47_16</strain>
    </source>
</reference>